<dbReference type="Gene3D" id="2.40.160.10">
    <property type="entry name" value="Porin"/>
    <property type="match status" value="1"/>
</dbReference>
<dbReference type="InterPro" id="IPR002299">
    <property type="entry name" value="Porin_Neis"/>
</dbReference>
<dbReference type="SUPFAM" id="SSF56935">
    <property type="entry name" value="Porins"/>
    <property type="match status" value="1"/>
</dbReference>
<keyword evidence="10" id="KW-0998">Cell outer membrane</keyword>
<dbReference type="Pfam" id="PF13609">
    <property type="entry name" value="Porin_4"/>
    <property type="match status" value="1"/>
</dbReference>
<keyword evidence="4" id="KW-1134">Transmembrane beta strand</keyword>
<dbReference type="EMBL" id="LXJZ01000051">
    <property type="protein sequence ID" value="OAJ62470.1"/>
    <property type="molecule type" value="Genomic_DNA"/>
</dbReference>
<name>A0A1A9NB86_9BURK</name>
<dbReference type="Proteomes" id="UP000078116">
    <property type="component" value="Unassembled WGS sequence"/>
</dbReference>
<feature type="domain" description="Porin" evidence="12">
    <location>
        <begin position="16"/>
        <end position="322"/>
    </location>
</feature>
<keyword evidence="6 11" id="KW-0732">Signal</keyword>
<dbReference type="OrthoDB" id="8712661at2"/>
<evidence type="ECO:0000256" key="2">
    <source>
        <dbReference type="ARBA" id="ARBA00011233"/>
    </source>
</evidence>
<comment type="caution">
    <text evidence="14">The sequence shown here is derived from an EMBL/GenBank/DDBJ whole genome shotgun (WGS) entry which is preliminary data.</text>
</comment>
<proteinExistence type="predicted"/>
<reference evidence="15 16" key="1">
    <citation type="submission" date="2016-04" db="EMBL/GenBank/DDBJ databases">
        <title>Reclassification of Paraburkholderia panaciterrae (Farh et al. 2015) Dobritsa &amp; Samadpour 2016 as a later homotypic synonym of Paraburkholderia ginsengiterrae (Farh et al. 2015) Dobritsa &amp; Samadpour 2016.</title>
        <authorList>
            <person name="Dobritsa A.P."/>
            <person name="Kutumbaka K."/>
            <person name="Samadpour M."/>
        </authorList>
    </citation>
    <scope>NUCLEOTIDE SEQUENCE [LARGE SCALE GENOMIC DNA]</scope>
    <source>
        <strain evidence="14 16">DCY85</strain>
        <strain evidence="13 15">DCY85-1</strain>
    </source>
</reference>
<evidence type="ECO:0000256" key="11">
    <source>
        <dbReference type="SAM" id="SignalP"/>
    </source>
</evidence>
<evidence type="ECO:0000259" key="12">
    <source>
        <dbReference type="Pfam" id="PF13609"/>
    </source>
</evidence>
<dbReference type="GO" id="GO:0034220">
    <property type="term" value="P:monoatomic ion transmembrane transport"/>
    <property type="evidence" value="ECO:0007669"/>
    <property type="project" value="InterPro"/>
</dbReference>
<dbReference type="InterPro" id="IPR001702">
    <property type="entry name" value="Porin_Gram-ve"/>
</dbReference>
<evidence type="ECO:0000256" key="5">
    <source>
        <dbReference type="ARBA" id="ARBA00022692"/>
    </source>
</evidence>
<dbReference type="PRINTS" id="PR00182">
    <property type="entry name" value="ECOLNEIPORIN"/>
</dbReference>
<evidence type="ECO:0000256" key="3">
    <source>
        <dbReference type="ARBA" id="ARBA00022448"/>
    </source>
</evidence>
<dbReference type="PRINTS" id="PR00184">
    <property type="entry name" value="NEISSPPORIN"/>
</dbReference>
<evidence type="ECO:0000256" key="4">
    <source>
        <dbReference type="ARBA" id="ARBA00022452"/>
    </source>
</evidence>
<evidence type="ECO:0000256" key="8">
    <source>
        <dbReference type="ARBA" id="ARBA00023114"/>
    </source>
</evidence>
<dbReference type="CDD" id="cd00342">
    <property type="entry name" value="gram_neg_porins"/>
    <property type="match status" value="1"/>
</dbReference>
<evidence type="ECO:0000256" key="9">
    <source>
        <dbReference type="ARBA" id="ARBA00023136"/>
    </source>
</evidence>
<comment type="subcellular location">
    <subcellularLocation>
        <location evidence="1">Cell outer membrane</location>
        <topology evidence="1">Multi-pass membrane protein</topology>
    </subcellularLocation>
</comment>
<keyword evidence="8" id="KW-0626">Porin</keyword>
<feature type="chain" id="PRO_5008393812" evidence="11">
    <location>
        <begin position="21"/>
        <end position="354"/>
    </location>
</feature>
<dbReference type="EMBL" id="LXKA01000165">
    <property type="protein sequence ID" value="OAJ62597.1"/>
    <property type="molecule type" value="Genomic_DNA"/>
</dbReference>
<sequence>MKKKLVCVMLTSLGFCAAHAQSSLTLYGRVAADLDFVNHVATSDGSKNLFRFGSNQYGASFLGLLGKEDIGGGTKVVFNLENMFLAGTGQTIGDAYWNRYAYVGLSNDTYGSLWAGRAMVLSDATEWYLDPFVAQQTSVLNFSRYRGTGQAVNALTYNSPEMHGLSFRVQNGFGNTAGNFKASRTFSASVQYSLGGFTGYGLYDERRDANGNFSGLYSNSREYMAGATYQLQAWKFYAGYQQLVSSGSDTVADPTNTVGATRATQEWVGVSYQFDPALQLQAAWYHTNVNHGGGTANLAAIGATYNLSKRTFIYVVVASMFNGANAAFPVETQDSPPEQGHNQQGSYIGIMHMF</sequence>
<dbReference type="GO" id="GO:0046930">
    <property type="term" value="C:pore complex"/>
    <property type="evidence" value="ECO:0007669"/>
    <property type="project" value="UniProtKB-KW"/>
</dbReference>
<protein>
    <submittedName>
        <fullName evidence="14">Porin</fullName>
    </submittedName>
</protein>
<feature type="signal peptide" evidence="11">
    <location>
        <begin position="1"/>
        <end position="20"/>
    </location>
</feature>
<dbReference type="GO" id="GO:0009279">
    <property type="term" value="C:cell outer membrane"/>
    <property type="evidence" value="ECO:0007669"/>
    <property type="project" value="UniProtKB-SubCell"/>
</dbReference>
<dbReference type="GO" id="GO:0015288">
    <property type="term" value="F:porin activity"/>
    <property type="evidence" value="ECO:0007669"/>
    <property type="project" value="UniProtKB-KW"/>
</dbReference>
<dbReference type="InterPro" id="IPR050298">
    <property type="entry name" value="Gram-neg_bact_OMP"/>
</dbReference>
<evidence type="ECO:0000256" key="7">
    <source>
        <dbReference type="ARBA" id="ARBA00023065"/>
    </source>
</evidence>
<evidence type="ECO:0000313" key="16">
    <source>
        <dbReference type="Proteomes" id="UP000078116"/>
    </source>
</evidence>
<keyword evidence="15" id="KW-1185">Reference proteome</keyword>
<evidence type="ECO:0000256" key="6">
    <source>
        <dbReference type="ARBA" id="ARBA00022729"/>
    </source>
</evidence>
<comment type="subunit">
    <text evidence="2">Homotrimer.</text>
</comment>
<dbReference type="InterPro" id="IPR023614">
    <property type="entry name" value="Porin_dom_sf"/>
</dbReference>
<accession>A0A1A9NB86</accession>
<keyword evidence="9" id="KW-0472">Membrane</keyword>
<keyword evidence="3" id="KW-0813">Transport</keyword>
<evidence type="ECO:0000256" key="1">
    <source>
        <dbReference type="ARBA" id="ARBA00004571"/>
    </source>
</evidence>
<dbReference type="PANTHER" id="PTHR34501">
    <property type="entry name" value="PROTEIN YDDL-RELATED"/>
    <property type="match status" value="1"/>
</dbReference>
<dbReference type="STRING" id="1462993.A6V36_21215"/>
<evidence type="ECO:0000313" key="13">
    <source>
        <dbReference type="EMBL" id="OAJ62470.1"/>
    </source>
</evidence>
<organism evidence="14 16">
    <name type="scientific">Paraburkholderia ginsengiterrae</name>
    <dbReference type="NCBI Taxonomy" id="1462993"/>
    <lineage>
        <taxon>Bacteria</taxon>
        <taxon>Pseudomonadati</taxon>
        <taxon>Pseudomonadota</taxon>
        <taxon>Betaproteobacteria</taxon>
        <taxon>Burkholderiales</taxon>
        <taxon>Burkholderiaceae</taxon>
        <taxon>Paraburkholderia</taxon>
    </lineage>
</organism>
<dbReference type="RefSeq" id="WP_064265736.1">
    <property type="nucleotide sequence ID" value="NZ_LXJZ01000051.1"/>
</dbReference>
<dbReference type="Proteomes" id="UP000077961">
    <property type="component" value="Unassembled WGS sequence"/>
</dbReference>
<evidence type="ECO:0000313" key="15">
    <source>
        <dbReference type="Proteomes" id="UP000077961"/>
    </source>
</evidence>
<dbReference type="AlphaFoldDB" id="A0A1A9NB86"/>
<gene>
    <name evidence="13" type="ORF">A6V36_21215</name>
    <name evidence="14" type="ORF">A6V37_22505</name>
</gene>
<dbReference type="InterPro" id="IPR033900">
    <property type="entry name" value="Gram_neg_porin_domain"/>
</dbReference>
<dbReference type="PANTHER" id="PTHR34501:SF9">
    <property type="entry name" value="MAJOR OUTER MEMBRANE PROTEIN P.IA"/>
    <property type="match status" value="1"/>
</dbReference>
<keyword evidence="7" id="KW-0406">Ion transport</keyword>
<keyword evidence="5" id="KW-0812">Transmembrane</keyword>
<evidence type="ECO:0000313" key="14">
    <source>
        <dbReference type="EMBL" id="OAJ62597.1"/>
    </source>
</evidence>
<evidence type="ECO:0000256" key="10">
    <source>
        <dbReference type="ARBA" id="ARBA00023237"/>
    </source>
</evidence>